<evidence type="ECO:0000313" key="2">
    <source>
        <dbReference type="Proteomes" id="UP000789702"/>
    </source>
</evidence>
<evidence type="ECO:0000313" key="1">
    <source>
        <dbReference type="EMBL" id="CAG8691671.1"/>
    </source>
</evidence>
<comment type="caution">
    <text evidence="1">The sequence shown here is derived from an EMBL/GenBank/DDBJ whole genome shotgun (WGS) entry which is preliminary data.</text>
</comment>
<name>A0ACA9P9J1_9GLOM</name>
<protein>
    <submittedName>
        <fullName evidence="1">6728_t:CDS:1</fullName>
    </submittedName>
</protein>
<keyword evidence="2" id="KW-1185">Reference proteome</keyword>
<dbReference type="Proteomes" id="UP000789702">
    <property type="component" value="Unassembled WGS sequence"/>
</dbReference>
<proteinExistence type="predicted"/>
<accession>A0ACA9P9J1</accession>
<sequence length="155" mass="17894">KKPKSEIGNSDNSKDPELEVSNMKDPELENEKEPNTICYDQFEKPYRKLDGALAIPYDLNNIKNFGNIEEEILSRADHYDLKANRAITAFVARIKYKKNIQLCVYHKSNKANKRIHTLETEPDMINILDDVKKRIYENLPTCNIHVQGCLISEDG</sequence>
<organism evidence="1 2">
    <name type="scientific">Dentiscutata heterogama</name>
    <dbReference type="NCBI Taxonomy" id="1316150"/>
    <lineage>
        <taxon>Eukaryota</taxon>
        <taxon>Fungi</taxon>
        <taxon>Fungi incertae sedis</taxon>
        <taxon>Mucoromycota</taxon>
        <taxon>Glomeromycotina</taxon>
        <taxon>Glomeromycetes</taxon>
        <taxon>Diversisporales</taxon>
        <taxon>Gigasporaceae</taxon>
        <taxon>Dentiscutata</taxon>
    </lineage>
</organism>
<dbReference type="EMBL" id="CAJVPU010024263">
    <property type="protein sequence ID" value="CAG8691671.1"/>
    <property type="molecule type" value="Genomic_DNA"/>
</dbReference>
<gene>
    <name evidence="1" type="ORF">DHETER_LOCUS11286</name>
</gene>
<feature type="non-terminal residue" evidence="1">
    <location>
        <position position="1"/>
    </location>
</feature>
<reference evidence="1" key="1">
    <citation type="submission" date="2021-06" db="EMBL/GenBank/DDBJ databases">
        <authorList>
            <person name="Kallberg Y."/>
            <person name="Tangrot J."/>
            <person name="Rosling A."/>
        </authorList>
    </citation>
    <scope>NUCLEOTIDE SEQUENCE</scope>
    <source>
        <strain evidence="1">IL203A</strain>
    </source>
</reference>